<dbReference type="GO" id="GO:0016787">
    <property type="term" value="F:hydrolase activity"/>
    <property type="evidence" value="ECO:0007669"/>
    <property type="project" value="UniProtKB-KW"/>
</dbReference>
<organism evidence="11 12">
    <name type="scientific">Eubacterium cellulosolvens (strain ATCC 43171 / JCM 9499 / 6)</name>
    <name type="common">Cillobacterium cellulosolvens</name>
    <dbReference type="NCBI Taxonomy" id="633697"/>
    <lineage>
        <taxon>Bacteria</taxon>
        <taxon>Bacillati</taxon>
        <taxon>Bacillota</taxon>
        <taxon>Clostridia</taxon>
        <taxon>Eubacteriales</taxon>
        <taxon>Eubacteriaceae</taxon>
        <taxon>Eubacterium</taxon>
    </lineage>
</organism>
<dbReference type="eggNOG" id="COG1343">
    <property type="taxonomic scope" value="Bacteria"/>
</dbReference>
<dbReference type="HAMAP" id="MF_01471">
    <property type="entry name" value="Cas2"/>
    <property type="match status" value="1"/>
</dbReference>
<protein>
    <recommendedName>
        <fullName evidence="9">CRISPR-associated endoribonuclease Cas2</fullName>
        <ecNumber evidence="9">3.1.-.-</ecNumber>
    </recommendedName>
</protein>
<evidence type="ECO:0000256" key="3">
    <source>
        <dbReference type="ARBA" id="ARBA00022722"/>
    </source>
</evidence>
<dbReference type="EC" id="3.1.-.-" evidence="9"/>
<evidence type="ECO:0000256" key="1">
    <source>
        <dbReference type="ARBA" id="ARBA00001946"/>
    </source>
</evidence>
<comment type="similarity">
    <text evidence="2 9 10">Belongs to the CRISPR-associated endoribonuclease Cas2 protein family.</text>
</comment>
<evidence type="ECO:0000256" key="10">
    <source>
        <dbReference type="PIRNR" id="PIRNR032582"/>
    </source>
</evidence>
<dbReference type="GO" id="GO:0046872">
    <property type="term" value="F:metal ion binding"/>
    <property type="evidence" value="ECO:0007669"/>
    <property type="project" value="UniProtKB-UniRule"/>
</dbReference>
<dbReference type="GO" id="GO:0004521">
    <property type="term" value="F:RNA endonuclease activity"/>
    <property type="evidence" value="ECO:0007669"/>
    <property type="project" value="UniProtKB-UniRule"/>
</dbReference>
<evidence type="ECO:0000256" key="2">
    <source>
        <dbReference type="ARBA" id="ARBA00009959"/>
    </source>
</evidence>
<evidence type="ECO:0000256" key="9">
    <source>
        <dbReference type="HAMAP-Rule" id="MF_01471"/>
    </source>
</evidence>
<comment type="subunit">
    <text evidence="9">Homodimer, forms a heterotetramer with a Cas1 homodimer.</text>
</comment>
<reference evidence="11 12" key="2">
    <citation type="submission" date="2012-02" db="EMBL/GenBank/DDBJ databases">
        <title>Improved High-Quality Draft sequence of Eubacterium cellulosolvens 6.</title>
        <authorList>
            <consortium name="US DOE Joint Genome Institute"/>
            <person name="Lucas S."/>
            <person name="Han J."/>
            <person name="Lapidus A."/>
            <person name="Cheng J.-F."/>
            <person name="Goodwin L."/>
            <person name="Pitluck S."/>
            <person name="Peters L."/>
            <person name="Mikhailova N."/>
            <person name="Gu W."/>
            <person name="Detter J.C."/>
            <person name="Han C."/>
            <person name="Tapia R."/>
            <person name="Land M."/>
            <person name="Hauser L."/>
            <person name="Kyrpides N."/>
            <person name="Ivanova N."/>
            <person name="Pagani I."/>
            <person name="Johnson E."/>
            <person name="Mukhopadhyay B."/>
            <person name="Anderson I."/>
            <person name="Woyke T."/>
        </authorList>
    </citation>
    <scope>NUCLEOTIDE SEQUENCE [LARGE SCALE GENOMIC DNA]</scope>
    <source>
        <strain evidence="11 12">6</strain>
    </source>
</reference>
<comment type="cofactor">
    <cofactor evidence="1 9">
        <name>Mg(2+)</name>
        <dbReference type="ChEBI" id="CHEBI:18420"/>
    </cofactor>
</comment>
<comment type="function">
    <text evidence="9">CRISPR (clustered regularly interspaced short palindromic repeat), is an adaptive immune system that provides protection against mobile genetic elements (viruses, transposable elements and conjugative plasmids). CRISPR clusters contain sequences complementary to antecedent mobile elements and target invading nucleic acids. CRISPR clusters are transcribed and processed into CRISPR RNA (crRNA). Functions as a ssRNA-specific endoribonuclease. Involved in the integration of spacer DNA into the CRISPR cassette.</text>
</comment>
<keyword evidence="4 9" id="KW-0479">Metal-binding</keyword>
<keyword evidence="7 9" id="KW-0460">Magnesium</keyword>
<keyword evidence="5 9" id="KW-0255">Endonuclease</keyword>
<keyword evidence="8 9" id="KW-0051">Antiviral defense</keyword>
<evidence type="ECO:0000313" key="11">
    <source>
        <dbReference type="EMBL" id="EIM57406.1"/>
    </source>
</evidence>
<gene>
    <name evidence="9" type="primary">cas2</name>
    <name evidence="11" type="ORF">EubceDRAFT1_1617</name>
</gene>
<dbReference type="SUPFAM" id="SSF143430">
    <property type="entry name" value="TTP0101/SSO1404-like"/>
    <property type="match status" value="1"/>
</dbReference>
<dbReference type="PANTHER" id="PTHR34405:SF3">
    <property type="entry name" value="CRISPR-ASSOCIATED ENDORIBONUCLEASE CAS2 3"/>
    <property type="match status" value="1"/>
</dbReference>
<dbReference type="InterPro" id="IPR021127">
    <property type="entry name" value="CRISPR_associated_Cas2"/>
</dbReference>
<dbReference type="GO" id="GO:0043571">
    <property type="term" value="P:maintenance of CRISPR repeat elements"/>
    <property type="evidence" value="ECO:0007669"/>
    <property type="project" value="UniProtKB-UniRule"/>
</dbReference>
<dbReference type="HOGENOM" id="CLU_161124_3_1_9"/>
<dbReference type="OrthoDB" id="9798176at2"/>
<feature type="binding site" evidence="9">
    <location>
        <position position="8"/>
    </location>
    <ligand>
        <name>Mg(2+)</name>
        <dbReference type="ChEBI" id="CHEBI:18420"/>
        <note>catalytic</note>
    </ligand>
</feature>
<accession>I5AUD3</accession>
<dbReference type="InterPro" id="IPR019199">
    <property type="entry name" value="Virulence_VapD/CRISPR_Cas2"/>
</dbReference>
<keyword evidence="6 9" id="KW-0378">Hydrolase</keyword>
<evidence type="ECO:0000256" key="5">
    <source>
        <dbReference type="ARBA" id="ARBA00022759"/>
    </source>
</evidence>
<dbReference type="PIRSF" id="PIRSF032582">
    <property type="entry name" value="Cas2"/>
    <property type="match status" value="1"/>
</dbReference>
<evidence type="ECO:0000256" key="7">
    <source>
        <dbReference type="ARBA" id="ARBA00022842"/>
    </source>
</evidence>
<dbReference type="GO" id="GO:0051607">
    <property type="term" value="P:defense response to virus"/>
    <property type="evidence" value="ECO:0007669"/>
    <property type="project" value="UniProtKB-UniRule"/>
</dbReference>
<name>I5AUD3_EUBC6</name>
<evidence type="ECO:0000313" key="12">
    <source>
        <dbReference type="Proteomes" id="UP000005753"/>
    </source>
</evidence>
<evidence type="ECO:0000256" key="6">
    <source>
        <dbReference type="ARBA" id="ARBA00022801"/>
    </source>
</evidence>
<dbReference type="PANTHER" id="PTHR34405">
    <property type="entry name" value="CRISPR-ASSOCIATED ENDORIBONUCLEASE CAS2"/>
    <property type="match status" value="1"/>
</dbReference>
<dbReference type="NCBIfam" id="TIGR01573">
    <property type="entry name" value="cas2"/>
    <property type="match status" value="1"/>
</dbReference>
<dbReference type="EMBL" id="CM001487">
    <property type="protein sequence ID" value="EIM57406.1"/>
    <property type="molecule type" value="Genomic_DNA"/>
</dbReference>
<dbReference type="Gene3D" id="3.30.70.240">
    <property type="match status" value="1"/>
</dbReference>
<evidence type="ECO:0000256" key="8">
    <source>
        <dbReference type="ARBA" id="ARBA00023118"/>
    </source>
</evidence>
<dbReference type="Pfam" id="PF09827">
    <property type="entry name" value="CRISPR_Cas2"/>
    <property type="match status" value="1"/>
</dbReference>
<keyword evidence="12" id="KW-1185">Reference proteome</keyword>
<sequence>MLVLITYDVNVTKAGGGARLRKVAKTCENYGIRVQNSVFECNVDASQAALLKASLLDIMDKDLDSIRFYYLGNNYKNKIEHYGIHSNFDMKETIIL</sequence>
<keyword evidence="3 9" id="KW-0540">Nuclease</keyword>
<reference evidence="11 12" key="1">
    <citation type="submission" date="2010-08" db="EMBL/GenBank/DDBJ databases">
        <authorList>
            <consortium name="US DOE Joint Genome Institute (JGI-PGF)"/>
            <person name="Lucas S."/>
            <person name="Copeland A."/>
            <person name="Lapidus A."/>
            <person name="Cheng J.-F."/>
            <person name="Bruce D."/>
            <person name="Goodwin L."/>
            <person name="Pitluck S."/>
            <person name="Land M.L."/>
            <person name="Hauser L."/>
            <person name="Chang Y.-J."/>
            <person name="Anderson I.J."/>
            <person name="Johnson E."/>
            <person name="Mulhopadhyay B."/>
            <person name="Kyrpides N."/>
            <person name="Woyke T.J."/>
        </authorList>
    </citation>
    <scope>NUCLEOTIDE SEQUENCE [LARGE SCALE GENOMIC DNA]</scope>
    <source>
        <strain evidence="11 12">6</strain>
    </source>
</reference>
<dbReference type="CDD" id="cd09725">
    <property type="entry name" value="Cas2_I_II_III"/>
    <property type="match status" value="1"/>
</dbReference>
<dbReference type="AlphaFoldDB" id="I5AUD3"/>
<dbReference type="STRING" id="633697.EubceDRAFT1_1617"/>
<dbReference type="Proteomes" id="UP000005753">
    <property type="component" value="Chromosome"/>
</dbReference>
<evidence type="ECO:0000256" key="4">
    <source>
        <dbReference type="ARBA" id="ARBA00022723"/>
    </source>
</evidence>
<proteinExistence type="inferred from homology"/>